<sequence length="123" mass="13792">MFSTDISHSWNGRCHACRSHSAILCGRALIDSLAIAMKLPPYFDHYLKSAPLELTADTQRPDHSAEPQDEQNAHGVSACEVAACERGHYPEAQRRSQPQVQGARTCYGDRETYNDWRYAEPTA</sequence>
<organism evidence="1 2">
    <name type="scientific">Sphingobium yanoikuyae</name>
    <name type="common">Sphingomonas yanoikuyae</name>
    <dbReference type="NCBI Taxonomy" id="13690"/>
    <lineage>
        <taxon>Bacteria</taxon>
        <taxon>Pseudomonadati</taxon>
        <taxon>Pseudomonadota</taxon>
        <taxon>Alphaproteobacteria</taxon>
        <taxon>Sphingomonadales</taxon>
        <taxon>Sphingomonadaceae</taxon>
        <taxon>Sphingobium</taxon>
    </lineage>
</organism>
<evidence type="ECO:0000313" key="1">
    <source>
        <dbReference type="EMBL" id="QHD66641.1"/>
    </source>
</evidence>
<reference evidence="1 2" key="1">
    <citation type="submission" date="2019-12" db="EMBL/GenBank/DDBJ databases">
        <title>Functional and genomic insights into the Sphingobium yanoikuyae YC-JY1, a bacterium efficiently degrading bisphenol A.</title>
        <authorList>
            <person name="Jia Y."/>
            <person name="Li X."/>
            <person name="Wang J."/>
            <person name="Eltoukhy A."/>
            <person name="Lamraoui I."/>
            <person name="Yan Y."/>
        </authorList>
    </citation>
    <scope>NUCLEOTIDE SEQUENCE [LARGE SCALE GENOMIC DNA]</scope>
    <source>
        <strain evidence="1 2">YC-JY1</strain>
    </source>
</reference>
<proteinExistence type="predicted"/>
<dbReference type="Proteomes" id="UP000464086">
    <property type="component" value="Chromosome"/>
</dbReference>
<protein>
    <submittedName>
        <fullName evidence="1">Uncharacterized protein</fullName>
    </submittedName>
</protein>
<gene>
    <name evidence="1" type="ORF">GS397_05905</name>
</gene>
<evidence type="ECO:0000313" key="2">
    <source>
        <dbReference type="Proteomes" id="UP000464086"/>
    </source>
</evidence>
<name>A0A6P1GG70_SPHYA</name>
<accession>A0A6P1GG70</accession>
<dbReference type="AlphaFoldDB" id="A0A6P1GG70"/>
<dbReference type="EMBL" id="CP047218">
    <property type="protein sequence ID" value="QHD66641.1"/>
    <property type="molecule type" value="Genomic_DNA"/>
</dbReference>